<dbReference type="PROSITE" id="PS01218">
    <property type="entry name" value="TATC"/>
    <property type="match status" value="1"/>
</dbReference>
<keyword evidence="8" id="KW-1185">Reference proteome</keyword>
<feature type="transmembrane region" description="Helical" evidence="5">
    <location>
        <begin position="184"/>
        <end position="206"/>
    </location>
</feature>
<reference evidence="7 8" key="1">
    <citation type="submission" date="2019-07" db="EMBL/GenBank/DDBJ databases">
        <title>Whole genome shotgun sequence of Rhodospirillum oryzae NBRC 107573.</title>
        <authorList>
            <person name="Hosoyama A."/>
            <person name="Uohara A."/>
            <person name="Ohji S."/>
            <person name="Ichikawa N."/>
        </authorList>
    </citation>
    <scope>NUCLEOTIDE SEQUENCE [LARGE SCALE GENOMIC DNA]</scope>
    <source>
        <strain evidence="7 8">NBRC 107573</strain>
    </source>
</reference>
<keyword evidence="5" id="KW-0813">Transport</keyword>
<dbReference type="PANTHER" id="PTHR30371">
    <property type="entry name" value="SEC-INDEPENDENT PROTEIN TRANSLOCASE PROTEIN TATC"/>
    <property type="match status" value="1"/>
</dbReference>
<accession>A0A512HBG8</accession>
<evidence type="ECO:0000256" key="3">
    <source>
        <dbReference type="ARBA" id="ARBA00022989"/>
    </source>
</evidence>
<keyword evidence="5" id="KW-0811">Translocation</keyword>
<dbReference type="InterPro" id="IPR019820">
    <property type="entry name" value="Sec-indep_translocase_CS"/>
</dbReference>
<proteinExistence type="inferred from homology"/>
<keyword evidence="5" id="KW-0653">Protein transport</keyword>
<evidence type="ECO:0000256" key="5">
    <source>
        <dbReference type="HAMAP-Rule" id="MF_00902"/>
    </source>
</evidence>
<keyword evidence="4 5" id="KW-0472">Membrane</keyword>
<dbReference type="PRINTS" id="PR01840">
    <property type="entry name" value="TATCFAMILY"/>
</dbReference>
<feature type="compositionally biased region" description="Low complexity" evidence="6">
    <location>
        <begin position="292"/>
        <end position="314"/>
    </location>
</feature>
<dbReference type="GO" id="GO:0033281">
    <property type="term" value="C:TAT protein transport complex"/>
    <property type="evidence" value="ECO:0007669"/>
    <property type="project" value="UniProtKB-UniRule"/>
</dbReference>
<evidence type="ECO:0000313" key="8">
    <source>
        <dbReference type="Proteomes" id="UP000321567"/>
    </source>
</evidence>
<gene>
    <name evidence="5 7" type="primary">tatC</name>
    <name evidence="7" type="ORF">ROR02_29130</name>
</gene>
<feature type="region of interest" description="Disordered" evidence="6">
    <location>
        <begin position="269"/>
        <end position="332"/>
    </location>
</feature>
<dbReference type="NCBIfam" id="TIGR00945">
    <property type="entry name" value="tatC"/>
    <property type="match status" value="1"/>
</dbReference>
<dbReference type="EMBL" id="BJZO01000111">
    <property type="protein sequence ID" value="GEO82782.1"/>
    <property type="molecule type" value="Genomic_DNA"/>
</dbReference>
<dbReference type="GO" id="GO:0065002">
    <property type="term" value="P:intracellular protein transmembrane transport"/>
    <property type="evidence" value="ECO:0007669"/>
    <property type="project" value="TreeGrafter"/>
</dbReference>
<evidence type="ECO:0000256" key="6">
    <source>
        <dbReference type="SAM" id="MobiDB-lite"/>
    </source>
</evidence>
<protein>
    <recommendedName>
        <fullName evidence="5">Sec-independent protein translocase protein TatC</fullName>
    </recommendedName>
</protein>
<comment type="caution">
    <text evidence="5">Lacks conserved residue(s) required for the propagation of feature annotation.</text>
</comment>
<dbReference type="HAMAP" id="MF_00902">
    <property type="entry name" value="TatC"/>
    <property type="match status" value="1"/>
</dbReference>
<dbReference type="PANTHER" id="PTHR30371:SF0">
    <property type="entry name" value="SEC-INDEPENDENT PROTEIN TRANSLOCASE PROTEIN TATC, CHLOROPLASTIC-RELATED"/>
    <property type="match status" value="1"/>
</dbReference>
<dbReference type="RefSeq" id="WP_147164809.1">
    <property type="nucleotide sequence ID" value="NZ_BJZO01000111.1"/>
</dbReference>
<dbReference type="InterPro" id="IPR002033">
    <property type="entry name" value="TatC"/>
</dbReference>
<feature type="region of interest" description="Disordered" evidence="6">
    <location>
        <begin position="1"/>
        <end position="20"/>
    </location>
</feature>
<dbReference type="GO" id="GO:0043953">
    <property type="term" value="P:protein transport by the Tat complex"/>
    <property type="evidence" value="ECO:0007669"/>
    <property type="project" value="UniProtKB-UniRule"/>
</dbReference>
<evidence type="ECO:0000256" key="4">
    <source>
        <dbReference type="ARBA" id="ARBA00023136"/>
    </source>
</evidence>
<keyword evidence="5" id="KW-1003">Cell membrane</keyword>
<name>A0A512HBG8_9PROT</name>
<sequence>MAAAKRSLPPPDQDETEEELNDKTMPLLDHLIELRSRLLWSVVFYILAFFLCFAVAQNIYDFLVQPLARIMEHTGGSRRMIYTALTEAFFTYVKVGAFGAAVVSFPLIASQVWLFIAPGLYGREKRALLPFLLVSPLLFALGAAMVYYLIMPMAWEFLLGFQTTREQTVLPIQLEAKVGEYLDLVMKLVLAFGICFQMPVILTLLARVGMVRAKTLAAGRKYAIVVVFIIAAVMTPPDVLSQVMLALPMIVLYEISILAARLVQPREDTIDDDEEDPDDEEGSGSQPVPSGPFASPDTPAPASAGAAMLAKSNAPRTRGADRIEETDWNEAP</sequence>
<keyword evidence="3 5" id="KW-1133">Transmembrane helix</keyword>
<feature type="transmembrane region" description="Helical" evidence="5">
    <location>
        <begin position="95"/>
        <end position="116"/>
    </location>
</feature>
<comment type="function">
    <text evidence="5">Part of the twin-arginine translocation (Tat) system that transports large folded proteins containing a characteristic twin-arginine motif in their signal peptide across membranes. Together with TatB, TatC is part of a receptor directly interacting with Tat signal peptides.</text>
</comment>
<feature type="transmembrane region" description="Helical" evidence="5">
    <location>
        <begin position="128"/>
        <end position="150"/>
    </location>
</feature>
<evidence type="ECO:0000256" key="1">
    <source>
        <dbReference type="ARBA" id="ARBA00004141"/>
    </source>
</evidence>
<feature type="transmembrane region" description="Helical" evidence="5">
    <location>
        <begin position="38"/>
        <end position="60"/>
    </location>
</feature>
<comment type="similarity">
    <text evidence="5">Belongs to the TatC family.</text>
</comment>
<dbReference type="AlphaFoldDB" id="A0A512HBG8"/>
<dbReference type="Pfam" id="PF00902">
    <property type="entry name" value="TatC"/>
    <property type="match status" value="1"/>
</dbReference>
<comment type="caution">
    <text evidence="7">The sequence shown here is derived from an EMBL/GenBank/DDBJ whole genome shotgun (WGS) entry which is preliminary data.</text>
</comment>
<feature type="transmembrane region" description="Helical" evidence="5">
    <location>
        <begin position="218"/>
        <end position="237"/>
    </location>
</feature>
<dbReference type="OrthoDB" id="9777044at2"/>
<dbReference type="Proteomes" id="UP000321567">
    <property type="component" value="Unassembled WGS sequence"/>
</dbReference>
<dbReference type="GO" id="GO:0009977">
    <property type="term" value="F:proton motive force dependent protein transmembrane transporter activity"/>
    <property type="evidence" value="ECO:0007669"/>
    <property type="project" value="TreeGrafter"/>
</dbReference>
<comment type="subunit">
    <text evidence="5">The Tat system comprises two distinct complexes: a TatABC complex, containing multiple copies of TatA, TatB and TatC subunits, and a separate TatA complex, containing only TatA subunits. Substrates initially bind to the TatABC complex, which probably triggers association of the separate TatA complex to form the active translocon.</text>
</comment>
<feature type="compositionally biased region" description="Acidic residues" evidence="6">
    <location>
        <begin position="269"/>
        <end position="282"/>
    </location>
</feature>
<evidence type="ECO:0000256" key="2">
    <source>
        <dbReference type="ARBA" id="ARBA00022692"/>
    </source>
</evidence>
<organism evidence="7 8">
    <name type="scientific">Pararhodospirillum oryzae</name>
    <dbReference type="NCBI Taxonomy" id="478448"/>
    <lineage>
        <taxon>Bacteria</taxon>
        <taxon>Pseudomonadati</taxon>
        <taxon>Pseudomonadota</taxon>
        <taxon>Alphaproteobacteria</taxon>
        <taxon>Rhodospirillales</taxon>
        <taxon>Rhodospirillaceae</taxon>
        <taxon>Pararhodospirillum</taxon>
    </lineage>
</organism>
<evidence type="ECO:0000313" key="7">
    <source>
        <dbReference type="EMBL" id="GEO82782.1"/>
    </source>
</evidence>
<comment type="subcellular location">
    <subcellularLocation>
        <location evidence="5">Cell membrane</location>
        <topology evidence="5">Multi-pass membrane protein</topology>
    </subcellularLocation>
    <subcellularLocation>
        <location evidence="1">Membrane</location>
        <topology evidence="1">Multi-pass membrane protein</topology>
    </subcellularLocation>
</comment>
<keyword evidence="2 5" id="KW-0812">Transmembrane</keyword>